<feature type="chain" id="PRO_5011462097" evidence="6">
    <location>
        <begin position="19"/>
        <end position="180"/>
    </location>
</feature>
<evidence type="ECO:0000256" key="5">
    <source>
        <dbReference type="SAM" id="MobiDB-lite"/>
    </source>
</evidence>
<feature type="region of interest" description="Disordered" evidence="5">
    <location>
        <begin position="157"/>
        <end position="180"/>
    </location>
</feature>
<dbReference type="InterPro" id="IPR052211">
    <property type="entry name" value="Cpx_auxiliary_protein"/>
</dbReference>
<feature type="compositionally biased region" description="Low complexity" evidence="5">
    <location>
        <begin position="84"/>
        <end position="95"/>
    </location>
</feature>
<feature type="compositionally biased region" description="Basic residues" evidence="5">
    <location>
        <begin position="39"/>
        <end position="51"/>
    </location>
</feature>
<dbReference type="AlphaFoldDB" id="A0A1H3Y109"/>
<organism evidence="7 8">
    <name type="scientific">Alkalimonas amylolytica</name>
    <dbReference type="NCBI Taxonomy" id="152573"/>
    <lineage>
        <taxon>Bacteria</taxon>
        <taxon>Pseudomonadati</taxon>
        <taxon>Pseudomonadota</taxon>
        <taxon>Gammaproteobacteria</taxon>
        <taxon>Alkalimonas</taxon>
    </lineage>
</organism>
<evidence type="ECO:0000256" key="1">
    <source>
        <dbReference type="ARBA" id="ARBA00004418"/>
    </source>
</evidence>
<keyword evidence="8" id="KW-1185">Reference proteome</keyword>
<dbReference type="RefSeq" id="WP_091338902.1">
    <property type="nucleotide sequence ID" value="NZ_FNRM01000001.1"/>
</dbReference>
<evidence type="ECO:0000256" key="3">
    <source>
        <dbReference type="ARBA" id="ARBA00022729"/>
    </source>
</evidence>
<reference evidence="7 8" key="1">
    <citation type="submission" date="2016-10" db="EMBL/GenBank/DDBJ databases">
        <authorList>
            <person name="de Groot N.N."/>
        </authorList>
    </citation>
    <scope>NUCLEOTIDE SEQUENCE [LARGE SCALE GENOMIC DNA]</scope>
    <source>
        <strain evidence="7 8">CGMCC 1.3430</strain>
    </source>
</reference>
<dbReference type="Gene3D" id="1.20.120.1490">
    <property type="match status" value="1"/>
</dbReference>
<dbReference type="GO" id="GO:0030288">
    <property type="term" value="C:outer membrane-bounded periplasmic space"/>
    <property type="evidence" value="ECO:0007669"/>
    <property type="project" value="TreeGrafter"/>
</dbReference>
<evidence type="ECO:0000313" key="8">
    <source>
        <dbReference type="Proteomes" id="UP000198773"/>
    </source>
</evidence>
<feature type="region of interest" description="Disordered" evidence="5">
    <location>
        <begin position="84"/>
        <end position="108"/>
    </location>
</feature>
<dbReference type="InterPro" id="IPR012899">
    <property type="entry name" value="LTXXQ"/>
</dbReference>
<evidence type="ECO:0000256" key="2">
    <source>
        <dbReference type="ARBA" id="ARBA00008441"/>
    </source>
</evidence>
<protein>
    <submittedName>
        <fullName evidence="7">LTXXQ motif family protein</fullName>
    </submittedName>
</protein>
<gene>
    <name evidence="7" type="ORF">SAMN04488051_101496</name>
</gene>
<dbReference type="PANTHER" id="PTHR38102:SF1">
    <property type="entry name" value="PERIPLASMIC CHAPERONE SPY"/>
    <property type="match status" value="1"/>
</dbReference>
<keyword evidence="4" id="KW-0574">Periplasm</keyword>
<evidence type="ECO:0000256" key="4">
    <source>
        <dbReference type="ARBA" id="ARBA00022764"/>
    </source>
</evidence>
<dbReference type="Proteomes" id="UP000198773">
    <property type="component" value="Unassembled WGS sequence"/>
</dbReference>
<comment type="subcellular location">
    <subcellularLocation>
        <location evidence="1">Periplasm</location>
    </subcellularLocation>
</comment>
<evidence type="ECO:0000256" key="6">
    <source>
        <dbReference type="SAM" id="SignalP"/>
    </source>
</evidence>
<accession>A0A1H3Y109</accession>
<dbReference type="EMBL" id="FNRM01000001">
    <property type="protein sequence ID" value="SEA05286.1"/>
    <property type="molecule type" value="Genomic_DNA"/>
</dbReference>
<comment type="similarity">
    <text evidence="2">Belongs to the CpxP/Spy family.</text>
</comment>
<dbReference type="PANTHER" id="PTHR38102">
    <property type="entry name" value="PERIPLASMIC CHAPERONE SPY"/>
    <property type="match status" value="1"/>
</dbReference>
<dbReference type="Pfam" id="PF07813">
    <property type="entry name" value="LTXXQ"/>
    <property type="match status" value="1"/>
</dbReference>
<dbReference type="GO" id="GO:0051082">
    <property type="term" value="F:unfolded protein binding"/>
    <property type="evidence" value="ECO:0007669"/>
    <property type="project" value="TreeGrafter"/>
</dbReference>
<name>A0A1H3Y109_ALKAM</name>
<feature type="compositionally biased region" description="Basic residues" evidence="5">
    <location>
        <begin position="171"/>
        <end position="180"/>
    </location>
</feature>
<dbReference type="STRING" id="152573.SAMN04488051_101496"/>
<sequence length="180" mass="20798">MKLTTLISLFMASSLSMAAVPTLATELAAESVTAEPQPHGKRWQHSAKRAGMKQDFSRQDSRYHRHGAGGHGYRQLALSDEQTQQLQALRQAQRAQHGDRAEQRAQRQQLQQLVQADNFDATAARLLLEQRQQQQLEHQLAMLEFRHQLWQLLTPEQREQWQQSKSERQTQRRSGRHTSS</sequence>
<evidence type="ECO:0000313" key="7">
    <source>
        <dbReference type="EMBL" id="SEA05286.1"/>
    </source>
</evidence>
<feature type="region of interest" description="Disordered" evidence="5">
    <location>
        <begin position="31"/>
        <end position="71"/>
    </location>
</feature>
<dbReference type="PIRSF" id="PIRSF034445">
    <property type="entry name" value="CpxP_Spy"/>
    <property type="match status" value="1"/>
</dbReference>
<keyword evidence="3 6" id="KW-0732">Signal</keyword>
<feature type="compositionally biased region" description="Basic and acidic residues" evidence="5">
    <location>
        <begin position="96"/>
        <end position="105"/>
    </location>
</feature>
<proteinExistence type="inferred from homology"/>
<feature type="signal peptide" evidence="6">
    <location>
        <begin position="1"/>
        <end position="18"/>
    </location>
</feature>